<protein>
    <recommendedName>
        <fullName evidence="3">Competence protein ComFB</fullName>
    </recommendedName>
</protein>
<name>A0A1L9QKE9_9CYAN</name>
<dbReference type="InterPro" id="IPR019657">
    <property type="entry name" value="ComFB"/>
</dbReference>
<dbReference type="Pfam" id="PF10719">
    <property type="entry name" value="ComFB"/>
    <property type="match status" value="1"/>
</dbReference>
<evidence type="ECO:0000313" key="1">
    <source>
        <dbReference type="EMBL" id="OJJ16517.1"/>
    </source>
</evidence>
<comment type="caution">
    <text evidence="1">The sequence shown here is derived from an EMBL/GenBank/DDBJ whole genome shotgun (WGS) entry which is preliminary data.</text>
</comment>
<reference evidence="1" key="1">
    <citation type="submission" date="2016-10" db="EMBL/GenBank/DDBJ databases">
        <title>CRISPR-Cas defence system in Roseofilum reptotaenium: evidence of a bacteriophage-cyanobacterium arms race in the coral black band disease.</title>
        <authorList>
            <person name="Buerger P."/>
            <person name="Wood-Charlson E.M."/>
            <person name="Weynberg K.D."/>
            <person name="Willis B."/>
            <person name="Van Oppen M.J."/>
        </authorList>
    </citation>
    <scope>NUCLEOTIDE SEQUENCE [LARGE SCALE GENOMIC DNA]</scope>
    <source>
        <strain evidence="1">AO1-A</strain>
    </source>
</reference>
<dbReference type="EMBL" id="MLAW01000064">
    <property type="protein sequence ID" value="OJJ16517.1"/>
    <property type="molecule type" value="Genomic_DNA"/>
</dbReference>
<organism evidence="1 2">
    <name type="scientific">Roseofilum reptotaenium AO1-A</name>
    <dbReference type="NCBI Taxonomy" id="1925591"/>
    <lineage>
        <taxon>Bacteria</taxon>
        <taxon>Bacillati</taxon>
        <taxon>Cyanobacteriota</taxon>
        <taxon>Cyanophyceae</taxon>
        <taxon>Desertifilales</taxon>
        <taxon>Desertifilaceae</taxon>
        <taxon>Roseofilum</taxon>
    </lineage>
</organism>
<sequence length="94" mass="10887">MEKYTKPTLANAMVALVHEEFLQQFQQYPATTLQQINLSDAIAYALNQLPPLYTTKEEDWESYKNDARQQISFSIKRAVETGIKVSQIHRKGNR</sequence>
<evidence type="ECO:0008006" key="3">
    <source>
        <dbReference type="Google" id="ProtNLM"/>
    </source>
</evidence>
<evidence type="ECO:0000313" key="2">
    <source>
        <dbReference type="Proteomes" id="UP000183940"/>
    </source>
</evidence>
<accession>A0A1L9QKE9</accession>
<keyword evidence="2" id="KW-1185">Reference proteome</keyword>
<dbReference type="Proteomes" id="UP000183940">
    <property type="component" value="Unassembled WGS sequence"/>
</dbReference>
<dbReference type="STRING" id="1925591.BI308_23640"/>
<gene>
    <name evidence="1" type="ORF">BI308_23640</name>
</gene>
<dbReference type="AlphaFoldDB" id="A0A1L9QKE9"/>
<proteinExistence type="predicted"/>